<name>A0A3N0XDC0_9FLAO</name>
<gene>
    <name evidence="3" type="ORF">EGH73_03600</name>
</gene>
<dbReference type="Pfam" id="PF04851">
    <property type="entry name" value="ResIII"/>
    <property type="match status" value="1"/>
</dbReference>
<dbReference type="Pfam" id="PF00271">
    <property type="entry name" value="Helicase_C"/>
    <property type="match status" value="1"/>
</dbReference>
<dbReference type="Proteomes" id="UP000267623">
    <property type="component" value="Unassembled WGS sequence"/>
</dbReference>
<keyword evidence="3" id="KW-0067">ATP-binding</keyword>
<dbReference type="GO" id="GO:0005524">
    <property type="term" value="F:ATP binding"/>
    <property type="evidence" value="ECO:0007669"/>
    <property type="project" value="InterPro"/>
</dbReference>
<keyword evidence="3" id="KW-0547">Nucleotide-binding</keyword>
<proteinExistence type="predicted"/>
<evidence type="ECO:0000259" key="1">
    <source>
        <dbReference type="PROSITE" id="PS51192"/>
    </source>
</evidence>
<keyword evidence="3" id="KW-0378">Hydrolase</keyword>
<evidence type="ECO:0000313" key="4">
    <source>
        <dbReference type="Proteomes" id="UP000267623"/>
    </source>
</evidence>
<dbReference type="GO" id="GO:0016787">
    <property type="term" value="F:hydrolase activity"/>
    <property type="evidence" value="ECO:0007669"/>
    <property type="project" value="InterPro"/>
</dbReference>
<dbReference type="SUPFAM" id="SSF52540">
    <property type="entry name" value="P-loop containing nucleoside triphosphate hydrolases"/>
    <property type="match status" value="1"/>
</dbReference>
<dbReference type="GO" id="GO:0003677">
    <property type="term" value="F:DNA binding"/>
    <property type="evidence" value="ECO:0007669"/>
    <property type="project" value="InterPro"/>
</dbReference>
<evidence type="ECO:0000259" key="2">
    <source>
        <dbReference type="PROSITE" id="PS51194"/>
    </source>
</evidence>
<dbReference type="PROSITE" id="PS51194">
    <property type="entry name" value="HELICASE_CTER"/>
    <property type="match status" value="1"/>
</dbReference>
<dbReference type="SMART" id="SM00490">
    <property type="entry name" value="HELICc"/>
    <property type="match status" value="1"/>
</dbReference>
<dbReference type="GO" id="GO:0004386">
    <property type="term" value="F:helicase activity"/>
    <property type="evidence" value="ECO:0007669"/>
    <property type="project" value="UniProtKB-KW"/>
</dbReference>
<dbReference type="PROSITE" id="PS51192">
    <property type="entry name" value="HELICASE_ATP_BIND_1"/>
    <property type="match status" value="1"/>
</dbReference>
<comment type="caution">
    <text evidence="3">The sequence shown here is derived from an EMBL/GenBank/DDBJ whole genome shotgun (WGS) entry which is preliminary data.</text>
</comment>
<dbReference type="GO" id="GO:0005829">
    <property type="term" value="C:cytosol"/>
    <property type="evidence" value="ECO:0007669"/>
    <property type="project" value="TreeGrafter"/>
</dbReference>
<dbReference type="InterPro" id="IPR014001">
    <property type="entry name" value="Helicase_ATP-bd"/>
</dbReference>
<feature type="domain" description="Helicase C-terminal" evidence="2">
    <location>
        <begin position="380"/>
        <end position="563"/>
    </location>
</feature>
<dbReference type="AlphaFoldDB" id="A0A3N0XDC0"/>
<keyword evidence="3" id="KW-0347">Helicase</keyword>
<organism evidence="3 4">
    <name type="scientific">Epilithonimonas hominis</name>
    <dbReference type="NCBI Taxonomy" id="420404"/>
    <lineage>
        <taxon>Bacteria</taxon>
        <taxon>Pseudomonadati</taxon>
        <taxon>Bacteroidota</taxon>
        <taxon>Flavobacteriia</taxon>
        <taxon>Flavobacteriales</taxon>
        <taxon>Weeksellaceae</taxon>
        <taxon>Chryseobacterium group</taxon>
        <taxon>Epilithonimonas</taxon>
    </lineage>
</organism>
<dbReference type="Gene3D" id="1.10.30.50">
    <property type="match status" value="1"/>
</dbReference>
<dbReference type="PANTHER" id="PTHR47396">
    <property type="entry name" value="TYPE I RESTRICTION ENZYME ECOKI R PROTEIN"/>
    <property type="match status" value="1"/>
</dbReference>
<evidence type="ECO:0000313" key="3">
    <source>
        <dbReference type="EMBL" id="ROI14349.1"/>
    </source>
</evidence>
<protein>
    <submittedName>
        <fullName evidence="3">DEAD/DEAH box helicase</fullName>
    </submittedName>
</protein>
<dbReference type="Gene3D" id="3.40.50.300">
    <property type="entry name" value="P-loop containing nucleotide triphosphate hydrolases"/>
    <property type="match status" value="2"/>
</dbReference>
<sequence length="854" mass="99529">MMELKEIREIVKEIIFDIEKNKLNLTYRNYETFLDRIGMSKKRNFKILTKFDYQFKKQNLTLWCGKEEVKKISWFKKGETVTFRMAEISEAKNTMDKKEKSVKYDFAGKINIANAESGIVPYEHQEKAFYSLNQKIIKTNKNPFAGLLVLPTGGGKTLTAGHWIAKNYLDKGKKVLWLAHRHELLEQAKSTFADKLAFNDIFETKTSFNYRIISGIHDKPINIRPSDDLIISSKDSLNAGFNHLYNNWIKGNTEEIFLVIDEAHHATAKTYRKLIQNIQENVSHFQMLGLTATPFRTAESEQGFLKKVFPDDIVYKIDLRTLIRLGILSEPHFEEVATGLNFIKDLSEEQIEQLNYFDIDSIGTGIAKTIAENDERNLTIVNKYLLNKEKYKQTIVFALNVDNAIALNALFKEAGVKSDYVISTVKDQATGVTISSKDNKNKIAKFRNEEIEVLINVNILTEGTDVPNVQSIFLARPTISSILMTQMIGRGLRGLKAGGTKEAYIVSFIDDWQNRVSWVNPEKLFIEDNINFKDVDRETKKQILRLVAINKVEEFAILTNKIIDPEKREELEKLNFIERFPLGIYQFRFLEQHNDEEPIERNCEVLVYDNILQSYTDFVSALPSFFEQNNLTERDVLDEDELEEFAEQIEEEFFKGTLKYPAYHLQDIKDILQYYTIQDEAPVFIELKDREKYDIDKIASEIIEKDLGEKSQTELINTIWDSNELEWQTFFNFDKRGFLREINLAKSRINHPELFQRKGIKPTEEKELRSYEKLKLHELREQDPTYEKWLRDEVFKKFTDKDGFYFSAESGYKSKNKLDFQVDHIKSMHNGGLTVLENLQLLTRSENAKKGNKD</sequence>
<feature type="domain" description="Helicase ATP-binding" evidence="1">
    <location>
        <begin position="137"/>
        <end position="312"/>
    </location>
</feature>
<dbReference type="CDD" id="cd00085">
    <property type="entry name" value="HNHc"/>
    <property type="match status" value="1"/>
</dbReference>
<dbReference type="InterPro" id="IPR027417">
    <property type="entry name" value="P-loop_NTPase"/>
</dbReference>
<dbReference type="SMART" id="SM00487">
    <property type="entry name" value="DEXDc"/>
    <property type="match status" value="1"/>
</dbReference>
<dbReference type="InterPro" id="IPR003615">
    <property type="entry name" value="HNH_nuc"/>
</dbReference>
<accession>A0A3N0XDC0</accession>
<dbReference type="EMBL" id="RJTU01000025">
    <property type="protein sequence ID" value="ROI14349.1"/>
    <property type="molecule type" value="Genomic_DNA"/>
</dbReference>
<dbReference type="InterPro" id="IPR006935">
    <property type="entry name" value="Helicase/UvrB_N"/>
</dbReference>
<dbReference type="InterPro" id="IPR001650">
    <property type="entry name" value="Helicase_C-like"/>
</dbReference>
<dbReference type="InterPro" id="IPR050742">
    <property type="entry name" value="Helicase_Restrict-Modif_Enz"/>
</dbReference>
<reference evidence="4" key="1">
    <citation type="submission" date="2018-11" db="EMBL/GenBank/DDBJ databases">
        <title>Proposal to divide the Flavobacteriaceae and reorganize its genera based on Amino Acid Identity values calculated from whole genome sequences.</title>
        <authorList>
            <person name="Nicholson A.C."/>
            <person name="Gulvik C.A."/>
            <person name="Whitney A.M."/>
            <person name="Humrighouse B.W."/>
            <person name="Bell M."/>
            <person name="Holmes B."/>
            <person name="Steigerwalt A."/>
            <person name="Villarma A."/>
            <person name="Sheth M."/>
            <person name="Batra D."/>
            <person name="Pryor J."/>
            <person name="Bernardet J.-F."/>
            <person name="Hugo C."/>
            <person name="Kampfer P."/>
            <person name="Newman J."/>
            <person name="Mcquiston J."/>
        </authorList>
    </citation>
    <scope>NUCLEOTIDE SEQUENCE [LARGE SCALE GENOMIC DNA]</scope>
    <source>
        <strain evidence="4">DSM 22165</strain>
    </source>
</reference>
<dbReference type="PANTHER" id="PTHR47396:SF1">
    <property type="entry name" value="ATP-DEPENDENT HELICASE IRC3-RELATED"/>
    <property type="match status" value="1"/>
</dbReference>